<dbReference type="RefSeq" id="WP_406768037.1">
    <property type="nucleotide sequence ID" value="NZ_JBJHZZ010000001.1"/>
</dbReference>
<feature type="transmembrane region" description="Helical" evidence="1">
    <location>
        <begin position="82"/>
        <end position="105"/>
    </location>
</feature>
<gene>
    <name evidence="2" type="ORF">ACJDUG_01140</name>
</gene>
<organism evidence="2 3">
    <name type="scientific">Candidatus Clostridium stratigraminis</name>
    <dbReference type="NCBI Taxonomy" id="3381661"/>
    <lineage>
        <taxon>Bacteria</taxon>
        <taxon>Bacillati</taxon>
        <taxon>Bacillota</taxon>
        <taxon>Clostridia</taxon>
        <taxon>Eubacteriales</taxon>
        <taxon>Clostridiaceae</taxon>
        <taxon>Clostridium</taxon>
    </lineage>
</organism>
<evidence type="ECO:0000256" key="1">
    <source>
        <dbReference type="SAM" id="Phobius"/>
    </source>
</evidence>
<protein>
    <submittedName>
        <fullName evidence="2">DUF2569 domain-containing protein</fullName>
    </submittedName>
</protein>
<evidence type="ECO:0000313" key="2">
    <source>
        <dbReference type="EMBL" id="MFL0245580.1"/>
    </source>
</evidence>
<dbReference type="EMBL" id="JBJHZZ010000001">
    <property type="protein sequence ID" value="MFL0245580.1"/>
    <property type="molecule type" value="Genomic_DNA"/>
</dbReference>
<name>A0ABW8T0Z3_9CLOT</name>
<keyword evidence="1" id="KW-0472">Membrane</keyword>
<feature type="transmembrane region" description="Helical" evidence="1">
    <location>
        <begin position="147"/>
        <end position="166"/>
    </location>
</feature>
<evidence type="ECO:0000313" key="3">
    <source>
        <dbReference type="Proteomes" id="UP001623591"/>
    </source>
</evidence>
<dbReference type="Proteomes" id="UP001623591">
    <property type="component" value="Unassembled WGS sequence"/>
</dbReference>
<feature type="transmembrane region" description="Helical" evidence="1">
    <location>
        <begin position="33"/>
        <end position="53"/>
    </location>
</feature>
<proteinExistence type="predicted"/>
<accession>A0ABW8T0Z3</accession>
<keyword evidence="1" id="KW-0812">Transmembrane</keyword>
<dbReference type="Pfam" id="PF10754">
    <property type="entry name" value="DUF2569"/>
    <property type="match status" value="1"/>
</dbReference>
<feature type="transmembrane region" description="Helical" evidence="1">
    <location>
        <begin position="114"/>
        <end position="135"/>
    </location>
</feature>
<keyword evidence="1" id="KW-1133">Transmembrane helix</keyword>
<dbReference type="InterPro" id="IPR019690">
    <property type="entry name" value="DUF2569"/>
</dbReference>
<comment type="caution">
    <text evidence="2">The sequence shown here is derived from an EMBL/GenBank/DDBJ whole genome shotgun (WGS) entry which is preliminary data.</text>
</comment>
<sequence>MGEINSNQCSEPKLEETIITEESNNKYDKIGGWLILVAIGLCISIVLNLPTFIKTINSINSKAWPLLTTIGTKYYQAGLKEAIYFEIIGFFIILITNLLCIIFFFKKKRLFPKLMISLLTFNLIFQITQHIIVISNTSFNANSTLTNLQLAKPFITALVWIPYFILSERVKKTFIK</sequence>
<reference evidence="2 3" key="1">
    <citation type="submission" date="2024-11" db="EMBL/GenBank/DDBJ databases">
        <authorList>
            <person name="Heng Y.C."/>
            <person name="Lim A.C.H."/>
            <person name="Lee J.K.Y."/>
            <person name="Kittelmann S."/>
        </authorList>
    </citation>
    <scope>NUCLEOTIDE SEQUENCE [LARGE SCALE GENOMIC DNA]</scope>
    <source>
        <strain evidence="2 3">WILCCON 0185</strain>
    </source>
</reference>
<keyword evidence="3" id="KW-1185">Reference proteome</keyword>